<dbReference type="EMBL" id="JBHSWE010000001">
    <property type="protein sequence ID" value="MFC6671002.1"/>
    <property type="molecule type" value="Genomic_DNA"/>
</dbReference>
<evidence type="ECO:0000259" key="6">
    <source>
        <dbReference type="SMART" id="SM00363"/>
    </source>
</evidence>
<comment type="function">
    <text evidence="5">Responsible for synthesis of pseudouridine from uracil.</text>
</comment>
<evidence type="ECO:0000256" key="2">
    <source>
        <dbReference type="ARBA" id="ARBA00023235"/>
    </source>
</evidence>
<dbReference type="SUPFAM" id="SSF55174">
    <property type="entry name" value="Alpha-L RNA-binding motif"/>
    <property type="match status" value="1"/>
</dbReference>
<evidence type="ECO:0000256" key="1">
    <source>
        <dbReference type="ARBA" id="ARBA00010876"/>
    </source>
</evidence>
<dbReference type="Pfam" id="PF01479">
    <property type="entry name" value="S4"/>
    <property type="match status" value="1"/>
</dbReference>
<comment type="catalytic activity">
    <reaction evidence="5">
        <text>a uridine in RNA = a pseudouridine in RNA</text>
        <dbReference type="Rhea" id="RHEA:48348"/>
        <dbReference type="Rhea" id="RHEA-COMP:12068"/>
        <dbReference type="Rhea" id="RHEA-COMP:12069"/>
        <dbReference type="ChEBI" id="CHEBI:65314"/>
        <dbReference type="ChEBI" id="CHEBI:65315"/>
    </reaction>
</comment>
<dbReference type="InterPro" id="IPR036986">
    <property type="entry name" value="S4_RNA-bd_sf"/>
</dbReference>
<feature type="domain" description="RNA-binding S4" evidence="6">
    <location>
        <begin position="22"/>
        <end position="82"/>
    </location>
</feature>
<dbReference type="PROSITE" id="PS50889">
    <property type="entry name" value="S4"/>
    <property type="match status" value="1"/>
</dbReference>
<gene>
    <name evidence="7" type="primary">rluD</name>
    <name evidence="7" type="ORF">ACFQDL_13710</name>
</gene>
<evidence type="ECO:0000256" key="5">
    <source>
        <dbReference type="RuleBase" id="RU362028"/>
    </source>
</evidence>
<accession>A0ABW2A0L6</accession>
<comment type="similarity">
    <text evidence="1 5">Belongs to the pseudouridine synthase RluA family.</text>
</comment>
<sequence>MSEQKPEQVQLEARVSDELVGKRLDQAIAQLFPDYSRSRLQGWIKDGCVSVDGDQKRPRDKLLGGELIRIDAELERIEHHQAQDIPLDIIYEDDDILVLNKPAGLVVHPAAGHADGTLLNALLHHSPEIAQVPRAGIVHRLDMETTGLMVVAKTIQAQTELVSQLQERSMGREYEAVVQGVMTGGGVVDEQMGRHSRNRQKMAVVAHGGKPAVTHYRLLEKFRAHTHIRLKLETGRTHQIRVHMAHINYPLVGDPLYGGRSRLPKGVSEGLIRVLRDFRRQALHAKKLELWHPTTGELMSWEIDLPADMQQLLEALRRDLRRGEEVWD</sequence>
<dbReference type="Pfam" id="PF00849">
    <property type="entry name" value="PseudoU_synth_2"/>
    <property type="match status" value="1"/>
</dbReference>
<dbReference type="SUPFAM" id="SSF55120">
    <property type="entry name" value="Pseudouridine synthase"/>
    <property type="match status" value="1"/>
</dbReference>
<dbReference type="EC" id="5.4.99.-" evidence="5"/>
<reference evidence="8" key="1">
    <citation type="journal article" date="2019" name="Int. J. Syst. Evol. Microbiol.">
        <title>The Global Catalogue of Microorganisms (GCM) 10K type strain sequencing project: providing services to taxonomists for standard genome sequencing and annotation.</title>
        <authorList>
            <consortium name="The Broad Institute Genomics Platform"/>
            <consortium name="The Broad Institute Genome Sequencing Center for Infectious Disease"/>
            <person name="Wu L."/>
            <person name="Ma J."/>
        </authorList>
    </citation>
    <scope>NUCLEOTIDE SEQUENCE [LARGE SCALE GENOMIC DNA]</scope>
    <source>
        <strain evidence="8">NBRC 111756</strain>
    </source>
</reference>
<dbReference type="PROSITE" id="PS01129">
    <property type="entry name" value="PSI_RLU"/>
    <property type="match status" value="1"/>
</dbReference>
<evidence type="ECO:0000256" key="3">
    <source>
        <dbReference type="ARBA" id="ARBA00036882"/>
    </source>
</evidence>
<dbReference type="CDD" id="cd00165">
    <property type="entry name" value="S4"/>
    <property type="match status" value="1"/>
</dbReference>
<evidence type="ECO:0000256" key="4">
    <source>
        <dbReference type="PROSITE-ProRule" id="PRU00182"/>
    </source>
</evidence>
<name>A0ABW2A0L6_9GAMM</name>
<comment type="caution">
    <text evidence="7">The sequence shown here is derived from an EMBL/GenBank/DDBJ whole genome shotgun (WGS) entry which is preliminary data.</text>
</comment>
<dbReference type="InterPro" id="IPR006224">
    <property type="entry name" value="PsdUridine_synth_RluA-like_CS"/>
</dbReference>
<evidence type="ECO:0000313" key="7">
    <source>
        <dbReference type="EMBL" id="MFC6671002.1"/>
    </source>
</evidence>
<keyword evidence="4" id="KW-0694">RNA-binding</keyword>
<dbReference type="SMART" id="SM00363">
    <property type="entry name" value="S4"/>
    <property type="match status" value="1"/>
</dbReference>
<dbReference type="NCBIfam" id="TIGR00005">
    <property type="entry name" value="rluA_subfam"/>
    <property type="match status" value="1"/>
</dbReference>
<dbReference type="InterPro" id="IPR050188">
    <property type="entry name" value="RluA_PseudoU_synthase"/>
</dbReference>
<dbReference type="Proteomes" id="UP001596422">
    <property type="component" value="Unassembled WGS sequence"/>
</dbReference>
<dbReference type="InterPro" id="IPR006145">
    <property type="entry name" value="PsdUridine_synth_RsuA/RluA"/>
</dbReference>
<dbReference type="GO" id="GO:0160140">
    <property type="term" value="F:23S rRNA pseudouridine(1911/1915/1917) synthase activity"/>
    <property type="evidence" value="ECO:0007669"/>
    <property type="project" value="UniProtKB-EC"/>
</dbReference>
<dbReference type="CDD" id="cd02869">
    <property type="entry name" value="PseudoU_synth_RluA_like"/>
    <property type="match status" value="1"/>
</dbReference>
<dbReference type="NCBIfam" id="NF008385">
    <property type="entry name" value="PRK11180.1"/>
    <property type="match status" value="1"/>
</dbReference>
<evidence type="ECO:0000313" key="8">
    <source>
        <dbReference type="Proteomes" id="UP001596422"/>
    </source>
</evidence>
<proteinExistence type="inferred from homology"/>
<dbReference type="Gene3D" id="3.10.290.10">
    <property type="entry name" value="RNA-binding S4 domain"/>
    <property type="match status" value="1"/>
</dbReference>
<keyword evidence="2 5" id="KW-0413">Isomerase</keyword>
<dbReference type="InterPro" id="IPR002942">
    <property type="entry name" value="S4_RNA-bd"/>
</dbReference>
<protein>
    <recommendedName>
        <fullName evidence="5">Pseudouridine synthase</fullName>
        <ecNumber evidence="5">5.4.99.-</ecNumber>
    </recommendedName>
</protein>
<organism evidence="7 8">
    <name type="scientific">Marinobacterium aestuariivivens</name>
    <dbReference type="NCBI Taxonomy" id="1698799"/>
    <lineage>
        <taxon>Bacteria</taxon>
        <taxon>Pseudomonadati</taxon>
        <taxon>Pseudomonadota</taxon>
        <taxon>Gammaproteobacteria</taxon>
        <taxon>Oceanospirillales</taxon>
        <taxon>Oceanospirillaceae</taxon>
        <taxon>Marinobacterium</taxon>
    </lineage>
</organism>
<dbReference type="PANTHER" id="PTHR21600">
    <property type="entry name" value="MITOCHONDRIAL RNA PSEUDOURIDINE SYNTHASE"/>
    <property type="match status" value="1"/>
</dbReference>
<dbReference type="InterPro" id="IPR006225">
    <property type="entry name" value="PsdUridine_synth_RluC/D"/>
</dbReference>
<keyword evidence="8" id="KW-1185">Reference proteome</keyword>
<dbReference type="Gene3D" id="3.30.2350.10">
    <property type="entry name" value="Pseudouridine synthase"/>
    <property type="match status" value="1"/>
</dbReference>
<dbReference type="InterPro" id="IPR020103">
    <property type="entry name" value="PsdUridine_synth_cat_dom_sf"/>
</dbReference>
<dbReference type="PANTHER" id="PTHR21600:SF44">
    <property type="entry name" value="RIBOSOMAL LARGE SUBUNIT PSEUDOURIDINE SYNTHASE D"/>
    <property type="match status" value="1"/>
</dbReference>
<comment type="catalytic activity">
    <reaction evidence="3">
        <text>uridine(1911/1915/1917) in 23S rRNA = pseudouridine(1911/1915/1917) in 23S rRNA</text>
        <dbReference type="Rhea" id="RHEA:42524"/>
        <dbReference type="Rhea" id="RHEA-COMP:10097"/>
        <dbReference type="Rhea" id="RHEA-COMP:10098"/>
        <dbReference type="ChEBI" id="CHEBI:65314"/>
        <dbReference type="ChEBI" id="CHEBI:65315"/>
        <dbReference type="EC" id="5.4.99.23"/>
    </reaction>
</comment>
<dbReference type="RefSeq" id="WP_379909505.1">
    <property type="nucleotide sequence ID" value="NZ_JBHSWE010000001.1"/>
</dbReference>